<proteinExistence type="predicted"/>
<organism evidence="2 3">
    <name type="scientific">Protopolystoma xenopodis</name>
    <dbReference type="NCBI Taxonomy" id="117903"/>
    <lineage>
        <taxon>Eukaryota</taxon>
        <taxon>Metazoa</taxon>
        <taxon>Spiralia</taxon>
        <taxon>Lophotrochozoa</taxon>
        <taxon>Platyhelminthes</taxon>
        <taxon>Monogenea</taxon>
        <taxon>Polyopisthocotylea</taxon>
        <taxon>Polystomatidea</taxon>
        <taxon>Polystomatidae</taxon>
        <taxon>Protopolystoma</taxon>
    </lineage>
</organism>
<comment type="caution">
    <text evidence="2">The sequence shown here is derived from an EMBL/GenBank/DDBJ whole genome shotgun (WGS) entry which is preliminary data.</text>
</comment>
<feature type="region of interest" description="Disordered" evidence="1">
    <location>
        <begin position="302"/>
        <end position="323"/>
    </location>
</feature>
<evidence type="ECO:0000256" key="1">
    <source>
        <dbReference type="SAM" id="MobiDB-lite"/>
    </source>
</evidence>
<reference evidence="2" key="1">
    <citation type="submission" date="2018-11" db="EMBL/GenBank/DDBJ databases">
        <authorList>
            <consortium name="Pathogen Informatics"/>
        </authorList>
    </citation>
    <scope>NUCLEOTIDE SEQUENCE</scope>
</reference>
<gene>
    <name evidence="2" type="ORF">PXEA_LOCUS1917</name>
</gene>
<name>A0A448WCI4_9PLAT</name>
<feature type="compositionally biased region" description="Basic and acidic residues" evidence="1">
    <location>
        <begin position="103"/>
        <end position="127"/>
    </location>
</feature>
<dbReference type="AlphaFoldDB" id="A0A448WCI4"/>
<evidence type="ECO:0000313" key="3">
    <source>
        <dbReference type="Proteomes" id="UP000784294"/>
    </source>
</evidence>
<feature type="region of interest" description="Disordered" evidence="1">
    <location>
        <begin position="95"/>
        <end position="127"/>
    </location>
</feature>
<sequence length="586" mass="65158">MNHPPQNTVNPMTMQSPVDTFCSGSGQMASTFSLTDISGSGVSDLQSVDSRNEIEGHQPKVRPTVFQIKSVCKNSINPCLFLGKHSFRMNKTNDTTVTNCSGAERDNKQDREGTQDSKEGEYGDERDSDLIVDEVSHLFRMEDFNPIESSMLPTGNEIMPEEQIGCMERAESNKEPKHDKCSRPASRHIVKLLHREVEHEAYKSSGSLEPILNSSEFSLCQRKVPTLSGPKSIKSSNFLQLQRQSNSNKLSYEEKVCNLGLGLGKETRDTRGFIMSQSKKDNSLTHGSHSLILSNYVAQRSDSYSDSTSTPTDSGPLSSSIASAVTSPCSEMNASHPLSSELKNSSRDSGSSLFLANPLCLGQLSESPSRLRCPLPDRAYYNETNIPKLEARDENQQNYYSNLFGYVHAPIHRNRQNEEGVFFANDAVPKVESPVQMIEKSPPCSNGRNVHYFRQSISGKKINLDATYDYERNRLCAGRTLDITTEISPQGRAKCVDKLIVGPPISQRVVRQLGFPRCSQQTRMSTDRLPFCLMPACSSDALVSLHILLALHKTFEFAELLKVEIKLLTFFKKFTSLKGVLIASTL</sequence>
<dbReference type="Proteomes" id="UP000784294">
    <property type="component" value="Unassembled WGS sequence"/>
</dbReference>
<evidence type="ECO:0000313" key="2">
    <source>
        <dbReference type="EMBL" id="VEL08477.1"/>
    </source>
</evidence>
<keyword evidence="3" id="KW-1185">Reference proteome</keyword>
<protein>
    <submittedName>
        <fullName evidence="2">Uncharacterized protein</fullName>
    </submittedName>
</protein>
<feature type="compositionally biased region" description="Low complexity" evidence="1">
    <location>
        <begin position="302"/>
        <end position="320"/>
    </location>
</feature>
<accession>A0A448WCI4</accession>
<dbReference type="EMBL" id="CAAALY010004065">
    <property type="protein sequence ID" value="VEL08477.1"/>
    <property type="molecule type" value="Genomic_DNA"/>
</dbReference>